<organism evidence="2 3">
    <name type="scientific">Rhodovulum visakhapatnamense</name>
    <dbReference type="NCBI Taxonomy" id="364297"/>
    <lineage>
        <taxon>Bacteria</taxon>
        <taxon>Pseudomonadati</taxon>
        <taxon>Pseudomonadota</taxon>
        <taxon>Alphaproteobacteria</taxon>
        <taxon>Rhodobacterales</taxon>
        <taxon>Paracoccaceae</taxon>
        <taxon>Rhodovulum</taxon>
    </lineage>
</organism>
<dbReference type="AlphaFoldDB" id="A0A4R8FQL7"/>
<sequence>MIRPLVLAALLVPAALTPALADEAVPAETAERIMAMLTDMQCEMDPADIEAEDNGGFELDDVFCADGQYDIDLNADLEITERRKE</sequence>
<gene>
    <name evidence="2" type="ORF">EV657_11964</name>
</gene>
<feature type="chain" id="PRO_5020664775" description="YpeB-like protein with protease inhibitory function" evidence="1">
    <location>
        <begin position="22"/>
        <end position="85"/>
    </location>
</feature>
<comment type="caution">
    <text evidence="2">The sequence shown here is derived from an EMBL/GenBank/DDBJ whole genome shotgun (WGS) entry which is preliminary data.</text>
</comment>
<proteinExistence type="predicted"/>
<evidence type="ECO:0000256" key="1">
    <source>
        <dbReference type="SAM" id="SignalP"/>
    </source>
</evidence>
<dbReference type="RefSeq" id="WP_134078778.1">
    <property type="nucleotide sequence ID" value="NZ_SOEB01000019.1"/>
</dbReference>
<evidence type="ECO:0008006" key="4">
    <source>
        <dbReference type="Google" id="ProtNLM"/>
    </source>
</evidence>
<dbReference type="EMBL" id="SOEB01000019">
    <property type="protein sequence ID" value="TDX25567.1"/>
    <property type="molecule type" value="Genomic_DNA"/>
</dbReference>
<accession>A0A4R8FQL7</accession>
<reference evidence="2 3" key="1">
    <citation type="submission" date="2019-03" db="EMBL/GenBank/DDBJ databases">
        <title>Genomic Encyclopedia of Type Strains, Phase IV (KMG-IV): sequencing the most valuable type-strain genomes for metagenomic binning, comparative biology and taxonomic classification.</title>
        <authorList>
            <person name="Goeker M."/>
        </authorList>
    </citation>
    <scope>NUCLEOTIDE SEQUENCE [LARGE SCALE GENOMIC DNA]</scope>
    <source>
        <strain evidence="2 3">JA181</strain>
    </source>
</reference>
<protein>
    <recommendedName>
        <fullName evidence="4">YpeB-like protein with protease inhibitory function</fullName>
    </recommendedName>
</protein>
<dbReference type="Proteomes" id="UP000295484">
    <property type="component" value="Unassembled WGS sequence"/>
</dbReference>
<evidence type="ECO:0000313" key="3">
    <source>
        <dbReference type="Proteomes" id="UP000295484"/>
    </source>
</evidence>
<name>A0A4R8FQL7_9RHOB</name>
<keyword evidence="1" id="KW-0732">Signal</keyword>
<feature type="signal peptide" evidence="1">
    <location>
        <begin position="1"/>
        <end position="21"/>
    </location>
</feature>
<evidence type="ECO:0000313" key="2">
    <source>
        <dbReference type="EMBL" id="TDX25567.1"/>
    </source>
</evidence>